<reference evidence="2 3" key="1">
    <citation type="submission" date="2023-06" db="EMBL/GenBank/DDBJ databases">
        <authorList>
            <person name="Oyuntsetseg B."/>
            <person name="Kim S.B."/>
        </authorList>
    </citation>
    <scope>NUCLEOTIDE SEQUENCE [LARGE SCALE GENOMIC DNA]</scope>
    <source>
        <strain evidence="2 3">2-15</strain>
    </source>
</reference>
<dbReference type="Gene3D" id="3.60.15.10">
    <property type="entry name" value="Ribonuclease Z/Hydroxyacylglutathione hydrolase-like"/>
    <property type="match status" value="1"/>
</dbReference>
<organism evidence="2 3">
    <name type="scientific">Amycolatopsis carbonis</name>
    <dbReference type="NCBI Taxonomy" id="715471"/>
    <lineage>
        <taxon>Bacteria</taxon>
        <taxon>Bacillati</taxon>
        <taxon>Actinomycetota</taxon>
        <taxon>Actinomycetes</taxon>
        <taxon>Pseudonocardiales</taxon>
        <taxon>Pseudonocardiaceae</taxon>
        <taxon>Amycolatopsis</taxon>
    </lineage>
</organism>
<evidence type="ECO:0000313" key="3">
    <source>
        <dbReference type="Proteomes" id="UP001236014"/>
    </source>
</evidence>
<sequence>MTTLSYDVLVTAGARRERGQTLPTGEPIISSPVSTTLVTGDEDAVLVDPPFLDFQIREVADWVARSGKQLRAIFATHGHGDHWFGTAELLKRFPGAQVYATPGTIEVMHQQATEGRAQMWDLDFPGRIPPSPVLAEPIPDEGFLLEGHVLRAVDVGHTDTDATSVLHVPDLGLVVAGDTVYNGIHQYILEGGAGGLQEWLRALDRIEALQPRTVVAGHKNKALPDDPLTIDQTRAYLLDVIRLLDGKPTAREFYDEILRLHPDRLNPGPVWYGAVALLGSDA</sequence>
<protein>
    <submittedName>
        <fullName evidence="2">MBL fold metallo-hydrolase</fullName>
    </submittedName>
</protein>
<evidence type="ECO:0000313" key="2">
    <source>
        <dbReference type="EMBL" id="WIX80408.1"/>
    </source>
</evidence>
<feature type="domain" description="Metallo-beta-lactamase" evidence="1">
    <location>
        <begin position="32"/>
        <end position="218"/>
    </location>
</feature>
<dbReference type="Pfam" id="PF00753">
    <property type="entry name" value="Lactamase_B"/>
    <property type="match status" value="1"/>
</dbReference>
<dbReference type="CDD" id="cd07739">
    <property type="entry name" value="metallo-hydrolase-like_MBL-fold"/>
    <property type="match status" value="1"/>
</dbReference>
<accession>A0A9Y2MX65</accession>
<dbReference type="SUPFAM" id="SSF56281">
    <property type="entry name" value="Metallo-hydrolase/oxidoreductase"/>
    <property type="match status" value="1"/>
</dbReference>
<dbReference type="SMART" id="SM00849">
    <property type="entry name" value="Lactamase_B"/>
    <property type="match status" value="1"/>
</dbReference>
<dbReference type="EMBL" id="CP127294">
    <property type="protein sequence ID" value="WIX80408.1"/>
    <property type="molecule type" value="Genomic_DNA"/>
</dbReference>
<name>A0A9Y2MX65_9PSEU</name>
<dbReference type="RefSeq" id="WP_285971038.1">
    <property type="nucleotide sequence ID" value="NZ_CP127294.1"/>
</dbReference>
<evidence type="ECO:0000259" key="1">
    <source>
        <dbReference type="SMART" id="SM00849"/>
    </source>
</evidence>
<dbReference type="InterPro" id="IPR036866">
    <property type="entry name" value="RibonucZ/Hydroxyglut_hydro"/>
</dbReference>
<dbReference type="AlphaFoldDB" id="A0A9Y2MX65"/>
<dbReference type="InterPro" id="IPR001279">
    <property type="entry name" value="Metallo-B-lactamas"/>
</dbReference>
<dbReference type="KEGG" id="acab:QRX50_06405"/>
<dbReference type="PANTHER" id="PTHR42951">
    <property type="entry name" value="METALLO-BETA-LACTAMASE DOMAIN-CONTAINING"/>
    <property type="match status" value="1"/>
</dbReference>
<dbReference type="PANTHER" id="PTHR42951:SF14">
    <property type="entry name" value="METALLO-BETA-LACTAMASE SUPERFAMILY PROTEIN"/>
    <property type="match status" value="1"/>
</dbReference>
<dbReference type="InterPro" id="IPR050855">
    <property type="entry name" value="NDM-1-like"/>
</dbReference>
<gene>
    <name evidence="2" type="ORF">QRX50_06405</name>
</gene>
<proteinExistence type="predicted"/>
<dbReference type="Proteomes" id="UP001236014">
    <property type="component" value="Chromosome"/>
</dbReference>
<keyword evidence="3" id="KW-1185">Reference proteome</keyword>